<feature type="domain" description="Cyclin-D1-binding protein 1-like C-terminal" evidence="9">
    <location>
        <begin position="197"/>
        <end position="306"/>
    </location>
</feature>
<dbReference type="EMBL" id="JAATIP010000351">
    <property type="protein sequence ID" value="KAF4350972.1"/>
    <property type="molecule type" value="Genomic_DNA"/>
</dbReference>
<dbReference type="Gene3D" id="1.20.1410.10">
    <property type="entry name" value="I/LWEQ domain"/>
    <property type="match status" value="1"/>
</dbReference>
<keyword evidence="13" id="KW-1185">Reference proteome</keyword>
<evidence type="ECO:0000256" key="4">
    <source>
        <dbReference type="ARBA" id="ARBA00022490"/>
    </source>
</evidence>
<dbReference type="Proteomes" id="UP000583929">
    <property type="component" value="Unassembled WGS sequence"/>
</dbReference>
<evidence type="ECO:0000256" key="3">
    <source>
        <dbReference type="ARBA" id="ARBA00008940"/>
    </source>
</evidence>
<evidence type="ECO:0000256" key="6">
    <source>
        <dbReference type="ARBA" id="ARBA00023306"/>
    </source>
</evidence>
<dbReference type="Pfam" id="PF13324">
    <property type="entry name" value="GCIP_N"/>
    <property type="match status" value="1"/>
</dbReference>
<keyword evidence="4" id="KW-0963">Cytoplasm</keyword>
<feature type="compositionally biased region" description="Basic and acidic residues" evidence="7">
    <location>
        <begin position="178"/>
        <end position="191"/>
    </location>
</feature>
<comment type="similarity">
    <text evidence="3">Belongs to the CCNDBP1 family.</text>
</comment>
<proteinExistence type="inferred from homology"/>
<comment type="subcellular location">
    <subcellularLocation>
        <location evidence="2">Cytoplasm</location>
    </subcellularLocation>
    <subcellularLocation>
        <location evidence="1">Nucleus</location>
    </subcellularLocation>
</comment>
<reference evidence="12 13" key="1">
    <citation type="journal article" date="2020" name="bioRxiv">
        <title>Sequence and annotation of 42 cannabis genomes reveals extensive copy number variation in cannabinoid synthesis and pathogen resistance genes.</title>
        <authorList>
            <person name="Mckernan K.J."/>
            <person name="Helbert Y."/>
            <person name="Kane L.T."/>
            <person name="Ebling H."/>
            <person name="Zhang L."/>
            <person name="Liu B."/>
            <person name="Eaton Z."/>
            <person name="Mclaughlin S."/>
            <person name="Kingan S."/>
            <person name="Baybayan P."/>
            <person name="Concepcion G."/>
            <person name="Jordan M."/>
            <person name="Riva A."/>
            <person name="Barbazuk W."/>
            <person name="Harkins T."/>
        </authorList>
    </citation>
    <scope>NUCLEOTIDE SEQUENCE [LARGE SCALE GENOMIC DNA]</scope>
    <source>
        <strain evidence="12 13">cv. Jamaican Lion 4</strain>
        <strain evidence="11">Father</strain>
        <strain evidence="10">Mother</strain>
        <tissue evidence="11">Leaf</tissue>
    </source>
</reference>
<evidence type="ECO:0000259" key="8">
    <source>
        <dbReference type="Pfam" id="PF13324"/>
    </source>
</evidence>
<comment type="caution">
    <text evidence="11">The sequence shown here is derived from an EMBL/GenBank/DDBJ whole genome shotgun (WGS) entry which is preliminary data.</text>
</comment>
<evidence type="ECO:0000256" key="5">
    <source>
        <dbReference type="ARBA" id="ARBA00023242"/>
    </source>
</evidence>
<dbReference type="PANTHER" id="PTHR15492">
    <property type="entry name" value="CYCLIN D1-BINDING PROTEIN 1"/>
    <property type="match status" value="1"/>
</dbReference>
<dbReference type="InterPro" id="IPR049318">
    <property type="entry name" value="GCIP_C"/>
</dbReference>
<dbReference type="Pfam" id="PF20936">
    <property type="entry name" value="GCIP_C"/>
    <property type="match status" value="1"/>
</dbReference>
<keyword evidence="6" id="KW-0131">Cell cycle</keyword>
<evidence type="ECO:0000259" key="9">
    <source>
        <dbReference type="Pfam" id="PF20936"/>
    </source>
</evidence>
<accession>A0A7J6E9J0</accession>
<dbReference type="GO" id="GO:0005634">
    <property type="term" value="C:nucleus"/>
    <property type="evidence" value="ECO:0007669"/>
    <property type="project" value="UniProtKB-SubCell"/>
</dbReference>
<feature type="domain" description="Cyclin-D1-binding protein 1-like N-terminal" evidence="8">
    <location>
        <begin position="43"/>
        <end position="183"/>
    </location>
</feature>
<evidence type="ECO:0000313" key="13">
    <source>
        <dbReference type="Proteomes" id="UP000583929"/>
    </source>
</evidence>
<sequence>MGRTERDRLFQILSLHLNNIHETFQLFDQAPVSSSIAKANWDEVVKMGDGVSRQATIFGMLWVERTPKASELQENMEVYFNTLQGFILLSHGSTVGAGPTLSACVYAAVKRVVDSSFHLWKESVSSYGTNEKQSIPQLVGTVWEACSALQKTPGNNITAIGRAISQVAVTMKDVLREMKELKPGSTDPKDDNGDDDDDDDDDLCEGDLGNDLSPEEMKVAQLTIAAVSATLVVIKEIIRSITSLLKIGNTNDNTSVVDSLENLLKQIQKIGEQIDEMGACLYPPQEVPVIKTAAEKISGIVDDMQKEVENLKGTSEGFLQACSGLKVSLAELKSELDSSSPLDIESKLQKVDLNN</sequence>
<dbReference type="GO" id="GO:0005737">
    <property type="term" value="C:cytoplasm"/>
    <property type="evidence" value="ECO:0007669"/>
    <property type="project" value="UniProtKB-SubCell"/>
</dbReference>
<dbReference type="Proteomes" id="UP000525078">
    <property type="component" value="Unassembled WGS sequence"/>
</dbReference>
<gene>
    <name evidence="10" type="ORF">F8388_021679</name>
    <name evidence="11" type="ORF">G4B88_004325</name>
</gene>
<evidence type="ECO:0000313" key="12">
    <source>
        <dbReference type="Proteomes" id="UP000525078"/>
    </source>
</evidence>
<dbReference type="InterPro" id="IPR049317">
    <property type="entry name" value="GCIP-like_N"/>
</dbReference>
<dbReference type="Gene3D" id="1.20.1420.10">
    <property type="entry name" value="Talin, central domain"/>
    <property type="match status" value="1"/>
</dbReference>
<evidence type="ECO:0000256" key="1">
    <source>
        <dbReference type="ARBA" id="ARBA00004123"/>
    </source>
</evidence>
<dbReference type="InterPro" id="IPR026907">
    <property type="entry name" value="GCIP-like"/>
</dbReference>
<evidence type="ECO:0000313" key="10">
    <source>
        <dbReference type="EMBL" id="KAF4350972.1"/>
    </source>
</evidence>
<evidence type="ECO:0000256" key="7">
    <source>
        <dbReference type="SAM" id="MobiDB-lite"/>
    </source>
</evidence>
<protein>
    <submittedName>
        <fullName evidence="11">Uncharacterized protein</fullName>
    </submittedName>
</protein>
<evidence type="ECO:0000313" key="11">
    <source>
        <dbReference type="EMBL" id="KAF4355113.1"/>
    </source>
</evidence>
<feature type="compositionally biased region" description="Acidic residues" evidence="7">
    <location>
        <begin position="192"/>
        <end position="205"/>
    </location>
</feature>
<keyword evidence="5" id="KW-0539">Nucleus</keyword>
<feature type="region of interest" description="Disordered" evidence="7">
    <location>
        <begin position="178"/>
        <end position="212"/>
    </location>
</feature>
<dbReference type="PANTHER" id="PTHR15492:SF1">
    <property type="entry name" value="CYCLIN-D1-BINDING PROTEIN 1"/>
    <property type="match status" value="1"/>
</dbReference>
<name>A0A7J6E9J0_CANSA</name>
<dbReference type="EMBL" id="JAATIQ010000462">
    <property type="protein sequence ID" value="KAF4355113.1"/>
    <property type="molecule type" value="Genomic_DNA"/>
</dbReference>
<organism evidence="11 13">
    <name type="scientific">Cannabis sativa</name>
    <name type="common">Hemp</name>
    <name type="synonym">Marijuana</name>
    <dbReference type="NCBI Taxonomy" id="3483"/>
    <lineage>
        <taxon>Eukaryota</taxon>
        <taxon>Viridiplantae</taxon>
        <taxon>Streptophyta</taxon>
        <taxon>Embryophyta</taxon>
        <taxon>Tracheophyta</taxon>
        <taxon>Spermatophyta</taxon>
        <taxon>Magnoliopsida</taxon>
        <taxon>eudicotyledons</taxon>
        <taxon>Gunneridae</taxon>
        <taxon>Pentapetalae</taxon>
        <taxon>rosids</taxon>
        <taxon>fabids</taxon>
        <taxon>Rosales</taxon>
        <taxon>Cannabaceae</taxon>
        <taxon>Cannabis</taxon>
    </lineage>
</organism>
<evidence type="ECO:0000256" key="2">
    <source>
        <dbReference type="ARBA" id="ARBA00004496"/>
    </source>
</evidence>
<dbReference type="AlphaFoldDB" id="A0A7J6E9J0"/>